<evidence type="ECO:0000256" key="1">
    <source>
        <dbReference type="SAM" id="MobiDB-lite"/>
    </source>
</evidence>
<evidence type="ECO:0008006" key="5">
    <source>
        <dbReference type="Google" id="ProtNLM"/>
    </source>
</evidence>
<sequence length="172" mass="18532">MKKIIGLSMVGLTLLLASCGKNEQTTSSETSQSMVQTSETTAMTTSETTTRDSKTTTGVKEANTTVTTTQASSTDQNTKTSATTVPDSTTNVSSEPAFTPEQKQALDAIYAKYPEYKDSDIAFIFWQMIGDDYLFKAYSLSMSEQGGSGTLTFFRVSPTGEVQETDPSGNPY</sequence>
<accession>A0ABS3I2M6</accession>
<evidence type="ECO:0000313" key="4">
    <source>
        <dbReference type="Proteomes" id="UP000664832"/>
    </source>
</evidence>
<feature type="compositionally biased region" description="Low complexity" evidence="1">
    <location>
        <begin position="23"/>
        <end position="48"/>
    </location>
</feature>
<feature type="compositionally biased region" description="Low complexity" evidence="1">
    <location>
        <begin position="55"/>
        <end position="74"/>
    </location>
</feature>
<feature type="chain" id="PRO_5046975953" description="Lipoprotein" evidence="2">
    <location>
        <begin position="24"/>
        <end position="172"/>
    </location>
</feature>
<feature type="signal peptide" evidence="2">
    <location>
        <begin position="1"/>
        <end position="23"/>
    </location>
</feature>
<dbReference type="RefSeq" id="WP_206899808.1">
    <property type="nucleotide sequence ID" value="NZ_JAFLWI010000021.1"/>
</dbReference>
<feature type="compositionally biased region" description="Polar residues" evidence="1">
    <location>
        <begin position="75"/>
        <end position="96"/>
    </location>
</feature>
<comment type="caution">
    <text evidence="3">The sequence shown here is derived from an EMBL/GenBank/DDBJ whole genome shotgun (WGS) entry which is preliminary data.</text>
</comment>
<evidence type="ECO:0000313" key="3">
    <source>
        <dbReference type="EMBL" id="MBO0482954.1"/>
    </source>
</evidence>
<keyword evidence="2" id="KW-0732">Signal</keyword>
<dbReference type="Proteomes" id="UP000664832">
    <property type="component" value="Unassembled WGS sequence"/>
</dbReference>
<organism evidence="3 4">
    <name type="scientific">Candidatus Enterococcus courvalinii</name>
    <dbReference type="NCBI Taxonomy" id="2815329"/>
    <lineage>
        <taxon>Bacteria</taxon>
        <taxon>Bacillati</taxon>
        <taxon>Bacillota</taxon>
        <taxon>Bacilli</taxon>
        <taxon>Lactobacillales</taxon>
        <taxon>Enterococcaceae</taxon>
        <taxon>Enterococcus</taxon>
    </lineage>
</organism>
<dbReference type="EMBL" id="JAFLWI010000021">
    <property type="protein sequence ID" value="MBO0482954.1"/>
    <property type="molecule type" value="Genomic_DNA"/>
</dbReference>
<name>A0ABS3I2M6_9ENTE</name>
<reference evidence="3 4" key="1">
    <citation type="submission" date="2021-03" db="EMBL/GenBank/DDBJ databases">
        <title>Enterococcal diversity collection.</title>
        <authorList>
            <person name="Gilmore M.S."/>
            <person name="Schwartzman J."/>
            <person name="Van Tyne D."/>
            <person name="Martin M."/>
            <person name="Earl A.M."/>
            <person name="Manson A.L."/>
            <person name="Straub T."/>
            <person name="Salamzade R."/>
            <person name="Saavedra J."/>
            <person name="Lebreton F."/>
            <person name="Prichula J."/>
            <person name="Schaufler K."/>
            <person name="Gaca A."/>
            <person name="Sgardioli B."/>
            <person name="Wagenaar J."/>
            <person name="Strong T."/>
        </authorList>
    </citation>
    <scope>NUCLEOTIDE SEQUENCE [LARGE SCALE GENOMIC DNA]</scope>
    <source>
        <strain evidence="3 4">MSG2901</strain>
    </source>
</reference>
<feature type="region of interest" description="Disordered" evidence="1">
    <location>
        <begin position="23"/>
        <end position="97"/>
    </location>
</feature>
<proteinExistence type="predicted"/>
<evidence type="ECO:0000256" key="2">
    <source>
        <dbReference type="SAM" id="SignalP"/>
    </source>
</evidence>
<gene>
    <name evidence="3" type="ORF">JZO71_11565</name>
</gene>
<keyword evidence="4" id="KW-1185">Reference proteome</keyword>
<dbReference type="PROSITE" id="PS51257">
    <property type="entry name" value="PROKAR_LIPOPROTEIN"/>
    <property type="match status" value="1"/>
</dbReference>
<protein>
    <recommendedName>
        <fullName evidence="5">Lipoprotein</fullName>
    </recommendedName>
</protein>